<dbReference type="EMBL" id="FWEV01000329">
    <property type="protein sequence ID" value="SLM32973.1"/>
    <property type="molecule type" value="Genomic_DNA"/>
</dbReference>
<dbReference type="SUPFAM" id="SSF102405">
    <property type="entry name" value="MCP/YpsA-like"/>
    <property type="match status" value="1"/>
</dbReference>
<keyword evidence="2" id="KW-1185">Reference proteome</keyword>
<dbReference type="Gene3D" id="3.40.50.450">
    <property type="match status" value="1"/>
</dbReference>
<dbReference type="InterPro" id="IPR024755">
    <property type="entry name" value="cpYpsA"/>
</dbReference>
<reference evidence="1 2" key="1">
    <citation type="submission" date="2017-03" db="EMBL/GenBank/DDBJ databases">
        <authorList>
            <person name="Afonso C.L."/>
            <person name="Miller P.J."/>
            <person name="Scott M.A."/>
            <person name="Spackman E."/>
            <person name="Goraichik I."/>
            <person name="Dimitrov K.M."/>
            <person name="Suarez D.L."/>
            <person name="Swayne D.E."/>
        </authorList>
    </citation>
    <scope>NUCLEOTIDE SEQUENCE [LARGE SCALE GENOMIC DNA]</scope>
    <source>
        <strain evidence="1">PRJEB14757</strain>
    </source>
</reference>
<accession>A0A1W1HKJ1</accession>
<sequence length="275" mass="30780">MLNKIISGGQTGADRAALDIAIKFNIEHGGSVPLGRRAENGKVPLWYNLKEMDTANYSHRTSRNVQDSDGTVIVSNGKLSGGSLLTRKVAEKQGKPWCHIDLLLMDEFESAVVLDAFIKDFYIDCLNVAGSRASHDPYIYSSVKALFEVLLYMDVMERTPELISLDDMFPDKNIPEKKCSTIEEALFFLADIFSLKSRSMLANSHENDIAYYYFSMGDAIDSALGLSMGNRALIEACQKRYENMVGKIDIDDAVMIILKSFADYLRQDHVLRIVP</sequence>
<evidence type="ECO:0000313" key="1">
    <source>
        <dbReference type="EMBL" id="SLM32973.1"/>
    </source>
</evidence>
<organism evidence="1 2">
    <name type="scientific">Desulfamplus magnetovallimortis</name>
    <dbReference type="NCBI Taxonomy" id="1246637"/>
    <lineage>
        <taxon>Bacteria</taxon>
        <taxon>Pseudomonadati</taxon>
        <taxon>Thermodesulfobacteriota</taxon>
        <taxon>Desulfobacteria</taxon>
        <taxon>Desulfobacterales</taxon>
        <taxon>Desulfobacteraceae</taxon>
        <taxon>Desulfamplus</taxon>
    </lineage>
</organism>
<dbReference type="STRING" id="1246637.MTBBW1_830045"/>
<gene>
    <name evidence="1" type="ORF">MTBBW1_830045</name>
</gene>
<evidence type="ECO:0008006" key="3">
    <source>
        <dbReference type="Google" id="ProtNLM"/>
    </source>
</evidence>
<dbReference type="Proteomes" id="UP000191931">
    <property type="component" value="Unassembled WGS sequence"/>
</dbReference>
<dbReference type="Pfam" id="PF12694">
    <property type="entry name" value="cpYpsA"/>
    <property type="match status" value="1"/>
</dbReference>
<protein>
    <recommendedName>
        <fullName evidence="3">Molybdenum carrier</fullName>
    </recommendedName>
</protein>
<dbReference type="AlphaFoldDB" id="A0A1W1HKJ1"/>
<evidence type="ECO:0000313" key="2">
    <source>
        <dbReference type="Proteomes" id="UP000191931"/>
    </source>
</evidence>
<name>A0A1W1HKJ1_9BACT</name>
<dbReference type="OrthoDB" id="283616at2"/>
<dbReference type="RefSeq" id="WP_080802972.1">
    <property type="nucleotide sequence ID" value="NZ_LT828544.1"/>
</dbReference>
<proteinExistence type="predicted"/>